<comment type="subcellular location">
    <subcellularLocation>
        <location evidence="1">Cell membrane</location>
        <topology evidence="1">Multi-pass membrane protein</topology>
    </subcellularLocation>
</comment>
<keyword evidence="8" id="KW-0675">Receptor</keyword>
<feature type="transmembrane region" description="Helical" evidence="11">
    <location>
        <begin position="90"/>
        <end position="110"/>
    </location>
</feature>
<evidence type="ECO:0000256" key="1">
    <source>
        <dbReference type="ARBA" id="ARBA00004651"/>
    </source>
</evidence>
<evidence type="ECO:0000256" key="6">
    <source>
        <dbReference type="ARBA" id="ARBA00023040"/>
    </source>
</evidence>
<keyword evidence="6" id="KW-0297">G-protein coupled receptor</keyword>
<keyword evidence="3" id="KW-1003">Cell membrane</keyword>
<dbReference type="PANTHER" id="PTHR11866">
    <property type="entry name" value="G-PROTEIN COUPLED RECEPTOR FAMILY 1 MEMBER"/>
    <property type="match status" value="1"/>
</dbReference>
<sequence length="134" mass="15363">MDFVNCRYSGQARLIFNLVYLTGAVGNAAALFYLLVSKSKPKNSKHLLMLRCLAASDLVAVVGMWGQMYVLMYYPQHADSHPLCCLRTVWRIFGLGSGCIVIVMAVERWFALTRPFFYQKVILINYFEFIISYN</sequence>
<evidence type="ECO:0000256" key="5">
    <source>
        <dbReference type="ARBA" id="ARBA00022989"/>
    </source>
</evidence>
<gene>
    <name evidence="13" type="ORF">AAG570_008736</name>
</gene>
<evidence type="ECO:0000256" key="8">
    <source>
        <dbReference type="ARBA" id="ARBA00023170"/>
    </source>
</evidence>
<evidence type="ECO:0000256" key="11">
    <source>
        <dbReference type="SAM" id="Phobius"/>
    </source>
</evidence>
<proteinExistence type="inferred from homology"/>
<dbReference type="GO" id="GO:0005886">
    <property type="term" value="C:plasma membrane"/>
    <property type="evidence" value="ECO:0007669"/>
    <property type="project" value="UniProtKB-SubCell"/>
</dbReference>
<evidence type="ECO:0000256" key="3">
    <source>
        <dbReference type="ARBA" id="ARBA00022475"/>
    </source>
</evidence>
<feature type="domain" description="G-protein coupled receptors family 1 profile" evidence="12">
    <location>
        <begin position="26"/>
        <end position="134"/>
    </location>
</feature>
<keyword evidence="7 11" id="KW-0472">Membrane</keyword>
<comment type="caution">
    <text evidence="13">The sequence shown here is derived from an EMBL/GenBank/DDBJ whole genome shotgun (WGS) entry which is preliminary data.</text>
</comment>
<keyword evidence="9" id="KW-0325">Glycoprotein</keyword>
<evidence type="ECO:0000313" key="13">
    <source>
        <dbReference type="EMBL" id="KAL1138674.1"/>
    </source>
</evidence>
<feature type="transmembrane region" description="Helical" evidence="11">
    <location>
        <begin position="48"/>
        <end position="70"/>
    </location>
</feature>
<dbReference type="EMBL" id="JBFDAA010000003">
    <property type="protein sequence ID" value="KAL1138674.1"/>
    <property type="molecule type" value="Genomic_DNA"/>
</dbReference>
<evidence type="ECO:0000259" key="12">
    <source>
        <dbReference type="PROSITE" id="PS50262"/>
    </source>
</evidence>
<comment type="similarity">
    <text evidence="2">Belongs to the G-protein coupled receptor 1 family.</text>
</comment>
<dbReference type="GO" id="GO:0004930">
    <property type="term" value="F:G protein-coupled receptor activity"/>
    <property type="evidence" value="ECO:0007669"/>
    <property type="project" value="UniProtKB-KW"/>
</dbReference>
<keyword evidence="14" id="KW-1185">Reference proteome</keyword>
<evidence type="ECO:0000256" key="7">
    <source>
        <dbReference type="ARBA" id="ARBA00023136"/>
    </source>
</evidence>
<name>A0ABD0ZF24_9HEMI</name>
<evidence type="ECO:0000256" key="10">
    <source>
        <dbReference type="ARBA" id="ARBA00023224"/>
    </source>
</evidence>
<dbReference type="PROSITE" id="PS00237">
    <property type="entry name" value="G_PROTEIN_RECEP_F1_1"/>
    <property type="match status" value="1"/>
</dbReference>
<dbReference type="PROSITE" id="PS50262">
    <property type="entry name" value="G_PROTEIN_RECEP_F1_2"/>
    <property type="match status" value="1"/>
</dbReference>
<evidence type="ECO:0000256" key="9">
    <source>
        <dbReference type="ARBA" id="ARBA00023180"/>
    </source>
</evidence>
<dbReference type="InterPro" id="IPR000276">
    <property type="entry name" value="GPCR_Rhodpsn"/>
</dbReference>
<accession>A0ABD0ZF24</accession>
<keyword evidence="10" id="KW-0807">Transducer</keyword>
<evidence type="ECO:0000256" key="2">
    <source>
        <dbReference type="ARBA" id="ARBA00010663"/>
    </source>
</evidence>
<keyword evidence="4 11" id="KW-0812">Transmembrane</keyword>
<dbReference type="InterPro" id="IPR017452">
    <property type="entry name" value="GPCR_Rhodpsn_7TM"/>
</dbReference>
<reference evidence="13 14" key="1">
    <citation type="submission" date="2024-07" db="EMBL/GenBank/DDBJ databases">
        <title>Chromosome-level genome assembly of the water stick insect Ranatra chinensis (Heteroptera: Nepidae).</title>
        <authorList>
            <person name="Liu X."/>
        </authorList>
    </citation>
    <scope>NUCLEOTIDE SEQUENCE [LARGE SCALE GENOMIC DNA]</scope>
    <source>
        <strain evidence="13">Cailab_2021Rc</strain>
        <tissue evidence="13">Muscle</tissue>
    </source>
</reference>
<organism evidence="13 14">
    <name type="scientific">Ranatra chinensis</name>
    <dbReference type="NCBI Taxonomy" id="642074"/>
    <lineage>
        <taxon>Eukaryota</taxon>
        <taxon>Metazoa</taxon>
        <taxon>Ecdysozoa</taxon>
        <taxon>Arthropoda</taxon>
        <taxon>Hexapoda</taxon>
        <taxon>Insecta</taxon>
        <taxon>Pterygota</taxon>
        <taxon>Neoptera</taxon>
        <taxon>Paraneoptera</taxon>
        <taxon>Hemiptera</taxon>
        <taxon>Heteroptera</taxon>
        <taxon>Panheteroptera</taxon>
        <taxon>Nepomorpha</taxon>
        <taxon>Nepidae</taxon>
        <taxon>Ranatrinae</taxon>
        <taxon>Ranatra</taxon>
    </lineage>
</organism>
<dbReference type="Proteomes" id="UP001558652">
    <property type="component" value="Unassembled WGS sequence"/>
</dbReference>
<dbReference type="SUPFAM" id="SSF81321">
    <property type="entry name" value="Family A G protein-coupled receptor-like"/>
    <property type="match status" value="1"/>
</dbReference>
<evidence type="ECO:0000313" key="14">
    <source>
        <dbReference type="Proteomes" id="UP001558652"/>
    </source>
</evidence>
<protein>
    <recommendedName>
        <fullName evidence="12">G-protein coupled receptors family 1 profile domain-containing protein</fullName>
    </recommendedName>
</protein>
<keyword evidence="5 11" id="KW-1133">Transmembrane helix</keyword>
<evidence type="ECO:0000256" key="4">
    <source>
        <dbReference type="ARBA" id="ARBA00022692"/>
    </source>
</evidence>
<dbReference type="InterPro" id="IPR008365">
    <property type="entry name" value="Prostanoid_rcpt"/>
</dbReference>
<feature type="transmembrane region" description="Helical" evidence="11">
    <location>
        <begin position="14"/>
        <end position="36"/>
    </location>
</feature>
<dbReference type="Gene3D" id="1.20.1070.10">
    <property type="entry name" value="Rhodopsin 7-helix transmembrane proteins"/>
    <property type="match status" value="1"/>
</dbReference>
<dbReference type="PANTHER" id="PTHR11866:SF16">
    <property type="entry name" value="PROSTAGLANDIN E2 RECEPTOR EP4 SUBTYPE-LIKE PROTEIN"/>
    <property type="match status" value="1"/>
</dbReference>
<dbReference type="AlphaFoldDB" id="A0ABD0ZF24"/>